<reference evidence="1 2" key="1">
    <citation type="submission" date="2019-03" db="EMBL/GenBank/DDBJ databases">
        <title>First draft genome of Liparis tanakae, snailfish: a comprehensive survey of snailfish specific genes.</title>
        <authorList>
            <person name="Kim W."/>
            <person name="Song I."/>
            <person name="Jeong J.-H."/>
            <person name="Kim D."/>
            <person name="Kim S."/>
            <person name="Ryu S."/>
            <person name="Song J.Y."/>
            <person name="Lee S.K."/>
        </authorList>
    </citation>
    <scope>NUCLEOTIDE SEQUENCE [LARGE SCALE GENOMIC DNA]</scope>
    <source>
        <tissue evidence="1">Muscle</tissue>
    </source>
</reference>
<protein>
    <submittedName>
        <fullName evidence="1">Uncharacterized protein</fullName>
    </submittedName>
</protein>
<dbReference type="Proteomes" id="UP000314294">
    <property type="component" value="Unassembled WGS sequence"/>
</dbReference>
<gene>
    <name evidence="1" type="ORF">EYF80_029370</name>
</gene>
<accession>A0A4Z2H450</accession>
<evidence type="ECO:0000313" key="1">
    <source>
        <dbReference type="EMBL" id="TNN60381.1"/>
    </source>
</evidence>
<evidence type="ECO:0000313" key="2">
    <source>
        <dbReference type="Proteomes" id="UP000314294"/>
    </source>
</evidence>
<proteinExistence type="predicted"/>
<sequence length="89" mass="9752">MCALVRLSASAGTASCKTVTAVAALHLLTAATQGRQLPLTSQSPHDSTTEVDHKCFFSEFWSRGANAPMKYEREDVMRRRLESSAPRLV</sequence>
<comment type="caution">
    <text evidence="1">The sequence shown here is derived from an EMBL/GenBank/DDBJ whole genome shotgun (WGS) entry which is preliminary data.</text>
</comment>
<organism evidence="1 2">
    <name type="scientific">Liparis tanakae</name>
    <name type="common">Tanaka's snailfish</name>
    <dbReference type="NCBI Taxonomy" id="230148"/>
    <lineage>
        <taxon>Eukaryota</taxon>
        <taxon>Metazoa</taxon>
        <taxon>Chordata</taxon>
        <taxon>Craniata</taxon>
        <taxon>Vertebrata</taxon>
        <taxon>Euteleostomi</taxon>
        <taxon>Actinopterygii</taxon>
        <taxon>Neopterygii</taxon>
        <taxon>Teleostei</taxon>
        <taxon>Neoteleostei</taxon>
        <taxon>Acanthomorphata</taxon>
        <taxon>Eupercaria</taxon>
        <taxon>Perciformes</taxon>
        <taxon>Cottioidei</taxon>
        <taxon>Cottales</taxon>
        <taxon>Liparidae</taxon>
        <taxon>Liparis</taxon>
    </lineage>
</organism>
<dbReference type="EMBL" id="SRLO01000334">
    <property type="protein sequence ID" value="TNN60381.1"/>
    <property type="molecule type" value="Genomic_DNA"/>
</dbReference>
<dbReference type="AlphaFoldDB" id="A0A4Z2H450"/>
<name>A0A4Z2H450_9TELE</name>
<keyword evidence="2" id="KW-1185">Reference proteome</keyword>